<organism evidence="1 2">
    <name type="scientific">Zosterops borbonicus</name>
    <dbReference type="NCBI Taxonomy" id="364589"/>
    <lineage>
        <taxon>Eukaryota</taxon>
        <taxon>Metazoa</taxon>
        <taxon>Chordata</taxon>
        <taxon>Craniata</taxon>
        <taxon>Vertebrata</taxon>
        <taxon>Euteleostomi</taxon>
        <taxon>Archelosauria</taxon>
        <taxon>Archosauria</taxon>
        <taxon>Dinosauria</taxon>
        <taxon>Saurischia</taxon>
        <taxon>Theropoda</taxon>
        <taxon>Coelurosauria</taxon>
        <taxon>Aves</taxon>
        <taxon>Neognathae</taxon>
        <taxon>Neoaves</taxon>
        <taxon>Telluraves</taxon>
        <taxon>Australaves</taxon>
        <taxon>Passeriformes</taxon>
        <taxon>Sylvioidea</taxon>
        <taxon>Zosteropidae</taxon>
        <taxon>Zosterops</taxon>
    </lineage>
</organism>
<dbReference type="EMBL" id="SWJQ01000021">
    <property type="protein sequence ID" value="TRZ25770.1"/>
    <property type="molecule type" value="Genomic_DNA"/>
</dbReference>
<gene>
    <name evidence="1" type="ORF">HGM15179_001356</name>
</gene>
<reference evidence="1" key="1">
    <citation type="submission" date="2019-04" db="EMBL/GenBank/DDBJ databases">
        <title>Genome assembly of Zosterops borbonicus 15179.</title>
        <authorList>
            <person name="Leroy T."/>
            <person name="Anselmetti Y."/>
            <person name="Tilak M.-K."/>
            <person name="Nabholz B."/>
        </authorList>
    </citation>
    <scope>NUCLEOTIDE SEQUENCE</scope>
    <source>
        <strain evidence="1">HGM_15179</strain>
        <tissue evidence="1">Muscle</tissue>
    </source>
</reference>
<keyword evidence="2" id="KW-1185">Reference proteome</keyword>
<comment type="caution">
    <text evidence="1">The sequence shown here is derived from an EMBL/GenBank/DDBJ whole genome shotgun (WGS) entry which is preliminary data.</text>
</comment>
<accession>A0A8K1GUQ6</accession>
<proteinExistence type="predicted"/>
<evidence type="ECO:0000313" key="2">
    <source>
        <dbReference type="Proteomes" id="UP000796761"/>
    </source>
</evidence>
<evidence type="ECO:0000313" key="1">
    <source>
        <dbReference type="EMBL" id="TRZ25770.1"/>
    </source>
</evidence>
<protein>
    <recommendedName>
        <fullName evidence="3">Rna-directed dna polymerase from mobile element jockey-like</fullName>
    </recommendedName>
</protein>
<dbReference type="Proteomes" id="UP000796761">
    <property type="component" value="Unassembled WGS sequence"/>
</dbReference>
<dbReference type="AlphaFoldDB" id="A0A8K1GUQ6"/>
<sequence>MNDLDVGLEGTLSKFDNTKLEGAVDILKTRETLTRGPAGWAIMNSMKFNKDKWRTLHLGQGNPGFMYRLGHERLESKAAERDPGVLIDIKSNSPRMLQNHQLSKQHSLACAQHKQVLLHLPNSIAQEEAPVDQCEKRGGKRPAKRGAILSENTVVFFKARSK</sequence>
<name>A0A8K1GUQ6_9PASS</name>
<evidence type="ECO:0008006" key="3">
    <source>
        <dbReference type="Google" id="ProtNLM"/>
    </source>
</evidence>